<proteinExistence type="predicted"/>
<accession>A0A0G1PNW1</accession>
<organism evidence="2 3">
    <name type="scientific">Candidatus Uhrbacteria bacterium GW2011_GWF2_46_218</name>
    <dbReference type="NCBI Taxonomy" id="1619001"/>
    <lineage>
        <taxon>Bacteria</taxon>
        <taxon>Candidatus Uhriibacteriota</taxon>
    </lineage>
</organism>
<dbReference type="EMBL" id="LCMG01000001">
    <property type="protein sequence ID" value="KKU34367.1"/>
    <property type="molecule type" value="Genomic_DNA"/>
</dbReference>
<feature type="coiled-coil region" evidence="1">
    <location>
        <begin position="12"/>
        <end position="55"/>
    </location>
</feature>
<gene>
    <name evidence="2" type="ORF">UX45_C0001G0076</name>
</gene>
<dbReference type="Proteomes" id="UP000034705">
    <property type="component" value="Unassembled WGS sequence"/>
</dbReference>
<name>A0A0G1PNW1_9BACT</name>
<evidence type="ECO:0000256" key="1">
    <source>
        <dbReference type="SAM" id="Coils"/>
    </source>
</evidence>
<protein>
    <submittedName>
        <fullName evidence="2">Uncharacterized protein</fullName>
    </submittedName>
</protein>
<evidence type="ECO:0000313" key="3">
    <source>
        <dbReference type="Proteomes" id="UP000034705"/>
    </source>
</evidence>
<keyword evidence="1" id="KW-0175">Coiled coil</keyword>
<dbReference type="AlphaFoldDB" id="A0A0G1PNW1"/>
<reference evidence="2 3" key="1">
    <citation type="journal article" date="2015" name="Nature">
        <title>rRNA introns, odd ribosomes, and small enigmatic genomes across a large radiation of phyla.</title>
        <authorList>
            <person name="Brown C.T."/>
            <person name="Hug L.A."/>
            <person name="Thomas B.C."/>
            <person name="Sharon I."/>
            <person name="Castelle C.J."/>
            <person name="Singh A."/>
            <person name="Wilkins M.J."/>
            <person name="Williams K.H."/>
            <person name="Banfield J.F."/>
        </authorList>
    </citation>
    <scope>NUCLEOTIDE SEQUENCE [LARGE SCALE GENOMIC DNA]</scope>
</reference>
<sequence length="85" mass="10036">MESDQTTTNEIMEFLQEHMVTKQELKEELKNMVTKQELKEELQKLRLDFLDSLDEKISTLKGDLTVMMRGEDKKLVALIDLLKHK</sequence>
<evidence type="ECO:0000313" key="2">
    <source>
        <dbReference type="EMBL" id="KKU34367.1"/>
    </source>
</evidence>
<comment type="caution">
    <text evidence="2">The sequence shown here is derived from an EMBL/GenBank/DDBJ whole genome shotgun (WGS) entry which is preliminary data.</text>
</comment>